<dbReference type="InterPro" id="IPR026444">
    <property type="entry name" value="Secre_tail"/>
</dbReference>
<reference evidence="6 7" key="1">
    <citation type="journal article" date="2019" name="Int. J. Syst. Evol. Microbiol.">
        <title>The Global Catalogue of Microorganisms (GCM) 10K type strain sequencing project: providing services to taxonomists for standard genome sequencing and annotation.</title>
        <authorList>
            <consortium name="The Broad Institute Genomics Platform"/>
            <consortium name="The Broad Institute Genome Sequencing Center for Infectious Disease"/>
            <person name="Wu L."/>
            <person name="Ma J."/>
        </authorList>
    </citation>
    <scope>NUCLEOTIDE SEQUENCE [LARGE SCALE GENOMIC DNA]</scope>
    <source>
        <strain evidence="6 7">JCM 16083</strain>
    </source>
</reference>
<protein>
    <recommendedName>
        <fullName evidence="5">Secretion system C-terminal sorting domain-containing protein</fullName>
    </recommendedName>
</protein>
<evidence type="ECO:0000256" key="3">
    <source>
        <dbReference type="ARBA" id="ARBA00022737"/>
    </source>
</evidence>
<evidence type="ECO:0000256" key="2">
    <source>
        <dbReference type="ARBA" id="ARBA00022729"/>
    </source>
</evidence>
<keyword evidence="3" id="KW-0677">Repeat</keyword>
<dbReference type="NCBIfam" id="TIGR04183">
    <property type="entry name" value="Por_Secre_tail"/>
    <property type="match status" value="1"/>
</dbReference>
<feature type="chain" id="PRO_5047242612" description="Secretion system C-terminal sorting domain-containing protein" evidence="4">
    <location>
        <begin position="20"/>
        <end position="887"/>
    </location>
</feature>
<comment type="caution">
    <text evidence="6">The sequence shown here is derived from an EMBL/GenBank/DDBJ whole genome shotgun (WGS) entry which is preliminary data.</text>
</comment>
<keyword evidence="7" id="KW-1185">Reference proteome</keyword>
<dbReference type="Pfam" id="PF18962">
    <property type="entry name" value="Por_Secre_tail"/>
    <property type="match status" value="1"/>
</dbReference>
<dbReference type="PANTHER" id="PTHR47566:SF1">
    <property type="entry name" value="PROTEIN NUD1"/>
    <property type="match status" value="1"/>
</dbReference>
<keyword evidence="2 4" id="KW-0732">Signal</keyword>
<proteinExistence type="predicted"/>
<feature type="domain" description="Secretion system C-terminal sorting" evidence="5">
    <location>
        <begin position="821"/>
        <end position="883"/>
    </location>
</feature>
<feature type="signal peptide" evidence="4">
    <location>
        <begin position="1"/>
        <end position="19"/>
    </location>
</feature>
<dbReference type="SUPFAM" id="SSF52058">
    <property type="entry name" value="L domain-like"/>
    <property type="match status" value="1"/>
</dbReference>
<dbReference type="InterPro" id="IPR032675">
    <property type="entry name" value="LRR_dom_sf"/>
</dbReference>
<name>A0ABN1MU78_9FLAO</name>
<dbReference type="RefSeq" id="WP_343790662.1">
    <property type="nucleotide sequence ID" value="NZ_BAAAFH010000022.1"/>
</dbReference>
<evidence type="ECO:0000313" key="6">
    <source>
        <dbReference type="EMBL" id="GAA0876892.1"/>
    </source>
</evidence>
<accession>A0ABN1MU78</accession>
<evidence type="ECO:0000313" key="7">
    <source>
        <dbReference type="Proteomes" id="UP001501126"/>
    </source>
</evidence>
<dbReference type="Proteomes" id="UP001501126">
    <property type="component" value="Unassembled WGS sequence"/>
</dbReference>
<evidence type="ECO:0000259" key="5">
    <source>
        <dbReference type="Pfam" id="PF18962"/>
    </source>
</evidence>
<sequence length="887" mass="95717">MKKTFLLLITLLTGYVTNAQVVNIPDANFKARLLSSAVINSNGDMEIQVSEATAYTGTINCSNAGITDLTGIEAFVNATGLDCPNNQLTSVDLSANAAFTFVRLDNNELTSAHFGTSTNLTNINVRYNQLTTLDVSANTSLQFLTINDNAISSLILHSGPGSFRNINCANNQLTQLDLSAHWDLKYLTCSGNQLTELNVRTGTNTSFVSFDATNNPDLACIKVDNAAYSTSNWTNIDPTTSFDEVCDNCVITIPDANFKNYLLNQALINVNGDNEIQCSEAEGYTGTIVLTTVSVPGTVSDVTGIEAFTNITGFTCVGQNITALDLSNNVLVESASCHNNALTSLLLGNNSVLTALTLTNNEVTSLDLSGLPALELVFCGNNQLSVLDVSTNSNLTTLDCRLNQLSELDLSANTMLIKLNCFSNLLTELNVQNGNNLNMPGSDFNTNNNPDLTCIQVDDAVWSEANWNNTDPTATFTEDCEAFNACIVTIPDAAFKAYLVGESAINTNGDTEIQCEEAVAYVGSIYCIGMGITDLTGIEAFINVFDMNCSDNQITTIDLSGNIGMRFFECDNTPLTTINLNGCSNLEILTLYNNTGLTQLDVSTNLNLENLNCSNSPIEILDVSMLDELSILYCEGSALTTLDISSNPELYRLKCGENQLTWLNLQNGNNSNFQTFNATENPHLYCILVDDPSWSTDNWSANVDEIASFSNDCICTMTNAVVEEVTVCDPEDNTYETTITVEYEDAPGGNLNVNGQLFAATGSPQTITLTGLNANGETVDLTVDFEEDASCMYSIQTAWTAPENCSSSTGMENNTEDQFLMYPNPVKDQLFIELVGTTTIQIYSVHGEVVLDQTGISGTSVVDVNGFAPGVYLIRMGSGVTHKFIKE</sequence>
<dbReference type="InterPro" id="IPR052574">
    <property type="entry name" value="CDIRP"/>
</dbReference>
<gene>
    <name evidence="6" type="ORF">GCM10009118_33020</name>
</gene>
<organism evidence="6 7">
    <name type="scientific">Wandonia haliotis</name>
    <dbReference type="NCBI Taxonomy" id="574963"/>
    <lineage>
        <taxon>Bacteria</taxon>
        <taxon>Pseudomonadati</taxon>
        <taxon>Bacteroidota</taxon>
        <taxon>Flavobacteriia</taxon>
        <taxon>Flavobacteriales</taxon>
        <taxon>Crocinitomicaceae</taxon>
        <taxon>Wandonia</taxon>
    </lineage>
</organism>
<dbReference type="EMBL" id="BAAAFH010000022">
    <property type="protein sequence ID" value="GAA0876892.1"/>
    <property type="molecule type" value="Genomic_DNA"/>
</dbReference>
<keyword evidence="1" id="KW-0433">Leucine-rich repeat</keyword>
<dbReference type="PANTHER" id="PTHR47566">
    <property type="match status" value="1"/>
</dbReference>
<dbReference type="Gene3D" id="3.80.10.10">
    <property type="entry name" value="Ribonuclease Inhibitor"/>
    <property type="match status" value="3"/>
</dbReference>
<evidence type="ECO:0000256" key="1">
    <source>
        <dbReference type="ARBA" id="ARBA00022614"/>
    </source>
</evidence>
<evidence type="ECO:0000256" key="4">
    <source>
        <dbReference type="SAM" id="SignalP"/>
    </source>
</evidence>